<keyword evidence="3" id="KW-1185">Reference proteome</keyword>
<feature type="compositionally biased region" description="Basic and acidic residues" evidence="1">
    <location>
        <begin position="91"/>
        <end position="105"/>
    </location>
</feature>
<feature type="region of interest" description="Disordered" evidence="1">
    <location>
        <begin position="1"/>
        <end position="105"/>
    </location>
</feature>
<dbReference type="EMBL" id="SPHZ02000012">
    <property type="protein sequence ID" value="KAF0888619.1"/>
    <property type="molecule type" value="Genomic_DNA"/>
</dbReference>
<comment type="caution">
    <text evidence="2">The sequence shown here is derived from an EMBL/GenBank/DDBJ whole genome shotgun (WGS) entry which is preliminary data.</text>
</comment>
<accession>A0A6G1BKY7</accession>
<dbReference type="AlphaFoldDB" id="A0A6G1BKY7"/>
<name>A0A6G1BKY7_9ORYZ</name>
<dbReference type="Proteomes" id="UP000479710">
    <property type="component" value="Unassembled WGS sequence"/>
</dbReference>
<evidence type="ECO:0000313" key="2">
    <source>
        <dbReference type="EMBL" id="KAF0888619.1"/>
    </source>
</evidence>
<reference evidence="2 3" key="1">
    <citation type="submission" date="2019-11" db="EMBL/GenBank/DDBJ databases">
        <title>Whole genome sequence of Oryza granulata.</title>
        <authorList>
            <person name="Li W."/>
        </authorList>
    </citation>
    <scope>NUCLEOTIDE SEQUENCE [LARGE SCALE GENOMIC DNA]</scope>
    <source>
        <strain evidence="3">cv. Menghai</strain>
        <tissue evidence="2">Leaf</tissue>
    </source>
</reference>
<organism evidence="2 3">
    <name type="scientific">Oryza meyeriana var. granulata</name>
    <dbReference type="NCBI Taxonomy" id="110450"/>
    <lineage>
        <taxon>Eukaryota</taxon>
        <taxon>Viridiplantae</taxon>
        <taxon>Streptophyta</taxon>
        <taxon>Embryophyta</taxon>
        <taxon>Tracheophyta</taxon>
        <taxon>Spermatophyta</taxon>
        <taxon>Magnoliopsida</taxon>
        <taxon>Liliopsida</taxon>
        <taxon>Poales</taxon>
        <taxon>Poaceae</taxon>
        <taxon>BOP clade</taxon>
        <taxon>Oryzoideae</taxon>
        <taxon>Oryzeae</taxon>
        <taxon>Oryzinae</taxon>
        <taxon>Oryza</taxon>
        <taxon>Oryza meyeriana</taxon>
    </lineage>
</organism>
<feature type="compositionally biased region" description="Basic residues" evidence="1">
    <location>
        <begin position="35"/>
        <end position="48"/>
    </location>
</feature>
<feature type="compositionally biased region" description="Polar residues" evidence="1">
    <location>
        <begin position="67"/>
        <end position="83"/>
    </location>
</feature>
<feature type="compositionally biased region" description="Acidic residues" evidence="1">
    <location>
        <begin position="52"/>
        <end position="63"/>
    </location>
</feature>
<proteinExistence type="predicted"/>
<evidence type="ECO:0000313" key="3">
    <source>
        <dbReference type="Proteomes" id="UP000479710"/>
    </source>
</evidence>
<gene>
    <name evidence="2" type="ORF">E2562_016086</name>
</gene>
<protein>
    <submittedName>
        <fullName evidence="2">Uncharacterized protein</fullName>
    </submittedName>
</protein>
<sequence length="105" mass="11653">MAQRSAKVGDGAALGEGRQRRYPRHGRMGAAKVRSLARRRRRRGRRSRRGEEDEEGAELGDGDGDTRTATAWLQSMRRSSGTTEDGGGDFTIHESSRHRQDLCGL</sequence>
<evidence type="ECO:0000256" key="1">
    <source>
        <dbReference type="SAM" id="MobiDB-lite"/>
    </source>
</evidence>